<dbReference type="Gene3D" id="1.10.287.40">
    <property type="entry name" value="Serine-tRNA synthetase, tRNA binding domain"/>
    <property type="match status" value="1"/>
</dbReference>
<name>A0A3L6PGR1_PANMI</name>
<evidence type="ECO:0000256" key="4">
    <source>
        <dbReference type="ARBA" id="ARBA00022840"/>
    </source>
</evidence>
<dbReference type="InterPro" id="IPR045864">
    <property type="entry name" value="aa-tRNA-synth_II/BPL/LPL"/>
</dbReference>
<dbReference type="Pfam" id="PF02403">
    <property type="entry name" value="Seryl_tRNA_N"/>
    <property type="match status" value="1"/>
</dbReference>
<dbReference type="AlphaFoldDB" id="A0A3L6PGR1"/>
<dbReference type="InterPro" id="IPR015866">
    <property type="entry name" value="Ser-tRNA-synth_1_N"/>
</dbReference>
<evidence type="ECO:0000256" key="1">
    <source>
        <dbReference type="ARBA" id="ARBA00012840"/>
    </source>
</evidence>
<evidence type="ECO:0000313" key="11">
    <source>
        <dbReference type="EMBL" id="RLM58046.1"/>
    </source>
</evidence>
<dbReference type="InterPro" id="IPR010978">
    <property type="entry name" value="tRNA-bd_arm"/>
</dbReference>
<keyword evidence="4" id="KW-0067">ATP-binding</keyword>
<keyword evidence="8" id="KW-0175">Coiled coil</keyword>
<dbReference type="Gene3D" id="3.30.930.10">
    <property type="entry name" value="Bira Bifunctional Protein, Domain 2"/>
    <property type="match status" value="3"/>
</dbReference>
<dbReference type="InterPro" id="IPR002314">
    <property type="entry name" value="aa-tRNA-synt_IIb"/>
</dbReference>
<keyword evidence="5" id="KW-0648">Protein biosynthesis</keyword>
<keyword evidence="2 11" id="KW-0436">Ligase</keyword>
<dbReference type="SUPFAM" id="SSF46589">
    <property type="entry name" value="tRNA-binding arm"/>
    <property type="match status" value="1"/>
</dbReference>
<dbReference type="InterPro" id="IPR002317">
    <property type="entry name" value="Ser-tRNA-ligase_type_1"/>
</dbReference>
<gene>
    <name evidence="11" type="ORF">C2845_PM18G11050</name>
</gene>
<dbReference type="CDD" id="cd00770">
    <property type="entry name" value="SerRS_core"/>
    <property type="match status" value="1"/>
</dbReference>
<evidence type="ECO:0000256" key="3">
    <source>
        <dbReference type="ARBA" id="ARBA00022741"/>
    </source>
</evidence>
<dbReference type="PROSITE" id="PS50862">
    <property type="entry name" value="AA_TRNA_LIGASE_II"/>
    <property type="match status" value="1"/>
</dbReference>
<evidence type="ECO:0000256" key="7">
    <source>
        <dbReference type="ARBA" id="ARBA00031113"/>
    </source>
</evidence>
<evidence type="ECO:0000256" key="2">
    <source>
        <dbReference type="ARBA" id="ARBA00022598"/>
    </source>
</evidence>
<evidence type="ECO:0000256" key="6">
    <source>
        <dbReference type="ARBA" id="ARBA00023146"/>
    </source>
</evidence>
<dbReference type="GO" id="GO:0006434">
    <property type="term" value="P:seryl-tRNA aminoacylation"/>
    <property type="evidence" value="ECO:0007669"/>
    <property type="project" value="InterPro"/>
</dbReference>
<dbReference type="OrthoDB" id="10264585at2759"/>
<sequence>MLTCGRFLSSSAATTTASFSPLRTLTRSLLRRPHPRLLYSSAAAAAATAVEPDTKGGGGAGGGGGGAVRPQWKASIDFKWIRDNRDAVSDNIRSRNSAANLDLVLELYDQYLALQKVRRWQEVERLRAERNAVANKMKGKLDPSVRQALVEEGKNLKEALIGLEEDLVELTDKLQLEAQSIPNATHPDVPVGGEESSVVRKEVGSQRSFNFTIKDHLHLGKELDLFDFDAAAEVSGSKFYYLKNEAVLLEMALVNWAISEVYSIENSDQCLIGTAEIPVGGIHMDSILLESSLPLKYVAYSHCFRTEAGAAGAATSAAKSRASADESSSSMAKSISAARIELQDRALAASCEGTLAEAVYMGKKSLVRGLYRVHQFSKVEMFIFCRPEESDKWHEELITIEEDLYASLGLHFKTLDMATGDLGAPAYRKFDIEAWMPGLERYGEISSASNCTDYQSRRLGIRYRPTPSEPPPANAKKGKAAGGPTQFVHTLNATAVAVPRLIVCILENFQQDDGSIVIPEPLRPFMGGLEVLSPKSK</sequence>
<feature type="coiled-coil region" evidence="8">
    <location>
        <begin position="146"/>
        <end position="173"/>
    </location>
</feature>
<dbReference type="GO" id="GO:0005524">
    <property type="term" value="F:ATP binding"/>
    <property type="evidence" value="ECO:0007669"/>
    <property type="project" value="UniProtKB-KW"/>
</dbReference>
<keyword evidence="3" id="KW-0547">Nucleotide-binding</keyword>
<accession>A0A3L6PGR1</accession>
<keyword evidence="12" id="KW-1185">Reference proteome</keyword>
<proteinExistence type="predicted"/>
<dbReference type="InterPro" id="IPR042103">
    <property type="entry name" value="SerRS_1_N_sf"/>
</dbReference>
<evidence type="ECO:0000256" key="9">
    <source>
        <dbReference type="SAM" id="MobiDB-lite"/>
    </source>
</evidence>
<comment type="caution">
    <text evidence="11">The sequence shown here is derived from an EMBL/GenBank/DDBJ whole genome shotgun (WGS) entry which is preliminary data.</text>
</comment>
<dbReference type="EC" id="6.1.1.11" evidence="1"/>
<dbReference type="SUPFAM" id="SSF55681">
    <property type="entry name" value="Class II aaRS and biotin synthetases"/>
    <property type="match status" value="2"/>
</dbReference>
<keyword evidence="6" id="KW-0030">Aminoacyl-tRNA synthetase</keyword>
<dbReference type="GO" id="GO:0004828">
    <property type="term" value="F:serine-tRNA ligase activity"/>
    <property type="evidence" value="ECO:0007669"/>
    <property type="project" value="UniProtKB-EC"/>
</dbReference>
<dbReference type="STRING" id="4540.A0A3L6PGR1"/>
<feature type="domain" description="Aminoacyl-transfer RNA synthetases class-II family profile" evidence="10">
    <location>
        <begin position="292"/>
        <end position="519"/>
    </location>
</feature>
<dbReference type="EMBL" id="PQIB02000017">
    <property type="protein sequence ID" value="RLM58046.1"/>
    <property type="molecule type" value="Genomic_DNA"/>
</dbReference>
<dbReference type="FunFam" id="1.10.287.40:FF:000006">
    <property type="entry name" value="Seryl-tRNA synthetase"/>
    <property type="match status" value="1"/>
</dbReference>
<organism evidence="11 12">
    <name type="scientific">Panicum miliaceum</name>
    <name type="common">Proso millet</name>
    <name type="synonym">Broomcorn millet</name>
    <dbReference type="NCBI Taxonomy" id="4540"/>
    <lineage>
        <taxon>Eukaryota</taxon>
        <taxon>Viridiplantae</taxon>
        <taxon>Streptophyta</taxon>
        <taxon>Embryophyta</taxon>
        <taxon>Tracheophyta</taxon>
        <taxon>Spermatophyta</taxon>
        <taxon>Magnoliopsida</taxon>
        <taxon>Liliopsida</taxon>
        <taxon>Poales</taxon>
        <taxon>Poaceae</taxon>
        <taxon>PACMAD clade</taxon>
        <taxon>Panicoideae</taxon>
        <taxon>Panicodae</taxon>
        <taxon>Paniceae</taxon>
        <taxon>Panicinae</taxon>
        <taxon>Panicum</taxon>
        <taxon>Panicum sect. Panicum</taxon>
    </lineage>
</organism>
<dbReference type="Pfam" id="PF00587">
    <property type="entry name" value="tRNA-synt_2b"/>
    <property type="match status" value="1"/>
</dbReference>
<feature type="region of interest" description="Disordered" evidence="9">
    <location>
        <begin position="462"/>
        <end position="482"/>
    </location>
</feature>
<reference evidence="12" key="1">
    <citation type="journal article" date="2019" name="Nat. Commun.">
        <title>The genome of broomcorn millet.</title>
        <authorList>
            <person name="Zou C."/>
            <person name="Miki D."/>
            <person name="Li D."/>
            <person name="Tang Q."/>
            <person name="Xiao L."/>
            <person name="Rajput S."/>
            <person name="Deng P."/>
            <person name="Jia W."/>
            <person name="Huang R."/>
            <person name="Zhang M."/>
            <person name="Sun Y."/>
            <person name="Hu J."/>
            <person name="Fu X."/>
            <person name="Schnable P.S."/>
            <person name="Li F."/>
            <person name="Zhang H."/>
            <person name="Feng B."/>
            <person name="Zhu X."/>
            <person name="Liu R."/>
            <person name="Schnable J.C."/>
            <person name="Zhu J.-K."/>
            <person name="Zhang H."/>
        </authorList>
    </citation>
    <scope>NUCLEOTIDE SEQUENCE [LARGE SCALE GENOMIC DNA]</scope>
</reference>
<dbReference type="InterPro" id="IPR006195">
    <property type="entry name" value="aa-tRNA-synth_II"/>
</dbReference>
<dbReference type="InterPro" id="IPR033729">
    <property type="entry name" value="SerRS_core"/>
</dbReference>
<evidence type="ECO:0000313" key="12">
    <source>
        <dbReference type="Proteomes" id="UP000275267"/>
    </source>
</evidence>
<evidence type="ECO:0000259" key="10">
    <source>
        <dbReference type="PROSITE" id="PS50862"/>
    </source>
</evidence>
<dbReference type="Proteomes" id="UP000275267">
    <property type="component" value="Unassembled WGS sequence"/>
</dbReference>
<protein>
    <recommendedName>
        <fullName evidence="1">serine--tRNA ligase</fullName>
        <ecNumber evidence="1">6.1.1.11</ecNumber>
    </recommendedName>
    <alternativeName>
        <fullName evidence="7">Seryl-tRNA synthetase</fullName>
    </alternativeName>
</protein>
<evidence type="ECO:0000256" key="8">
    <source>
        <dbReference type="SAM" id="Coils"/>
    </source>
</evidence>
<evidence type="ECO:0000256" key="5">
    <source>
        <dbReference type="ARBA" id="ARBA00022917"/>
    </source>
</evidence>
<dbReference type="PANTHER" id="PTHR11778">
    <property type="entry name" value="SERYL-TRNA SYNTHETASE"/>
    <property type="match status" value="1"/>
</dbReference>